<dbReference type="Pfam" id="PF00689">
    <property type="entry name" value="Cation_ATPase_C"/>
    <property type="match status" value="1"/>
</dbReference>
<keyword evidence="11" id="KW-1185">Reference proteome</keyword>
<evidence type="ECO:0000313" key="11">
    <source>
        <dbReference type="Proteomes" id="UP000245880"/>
    </source>
</evidence>
<dbReference type="OrthoDB" id="1521937at2"/>
<dbReference type="InterPro" id="IPR044492">
    <property type="entry name" value="P_typ_ATPase_HD_dom"/>
</dbReference>
<feature type="transmembrane region" description="Helical" evidence="8">
    <location>
        <begin position="222"/>
        <end position="245"/>
    </location>
</feature>
<name>A0A316B758_9BACT</name>
<dbReference type="Proteomes" id="UP000245880">
    <property type="component" value="Unassembled WGS sequence"/>
</dbReference>
<keyword evidence="3" id="KW-0547">Nucleotide-binding</keyword>
<evidence type="ECO:0000256" key="5">
    <source>
        <dbReference type="ARBA" id="ARBA00022967"/>
    </source>
</evidence>
<sequence>MSDTTTELLRGLNDQQVLQSRHKHGENKLEDRSQNGLAEAILGLAKEPMLLLLVAAATLYFLTGAWGEGLFMLGAIVVLSTISIYQDRKTQNALHQLKNLTQGQSRVIRNGQAIRILLEEVVIGDTLILEEGDRIPADGSIVEAHDFSVNESILTGESMAIVKNQEAEPVFQGTLVSSGRALIEVTAIRNNTKLGKIGVSLDLIRQTATPLQIQITDFVKKMAIVGGIVFLIVWGINFLLSGQILDSLLKALALAMSILPEEIPVAFTTFMALGAWRLAQHGVIVKRTQTIETLGSATIICTDKTGTITENRMELVKLYTLGGDHLQSPKSPLDEEGHTLLSMAMWSSEPTPFDPMEKALHEAYQKSIPVDLRPHYKLVHEYPLEGKPPMMTHVYESTSGDRIIAAKGAPEAIVRVSKLTADEKRRIQDKLQELAGQGYRILAVGQSLFLKSTFPDKQQDLSFQFLGLVAFYDPPKANIRSVFESFYKAGIQVKIITGDNATTTQNIARNVGFKGVESVLLGEDLLKMDEATLRQKVMDTQIFARMFPEAKLKVIEALKANGQIVAMTGDGVNDGPALKAAHIGIAMGRKGTEIAKQAASLILVEDNLAKMVDAVAMGRKIYLSLKNAIRYIISIHIPIILTVFIPLALGWIYPSIFRPVHIIFFELIMGPTCSIIYENEPMEKGLMAQKPRPFTSTFFSLKELSGSFLQGIGITLGLLLLYQYAVGQSYNENLTRSMVFLGLISANIFLTLVNRSFTYSLWQTLHYKNNLMPVIIGVTILITALIFGIPAVTHFFSLEAVTIRQLMISCGIGFVFTTWYEGVKYYVRKRKQTPSIGS</sequence>
<feature type="transmembrane region" description="Helical" evidence="8">
    <location>
        <begin position="734"/>
        <end position="753"/>
    </location>
</feature>
<dbReference type="Pfam" id="PF00702">
    <property type="entry name" value="Hydrolase"/>
    <property type="match status" value="1"/>
</dbReference>
<keyword evidence="7 8" id="KW-0472">Membrane</keyword>
<dbReference type="Gene3D" id="3.40.50.1000">
    <property type="entry name" value="HAD superfamily/HAD-like"/>
    <property type="match status" value="2"/>
</dbReference>
<evidence type="ECO:0000256" key="7">
    <source>
        <dbReference type="ARBA" id="ARBA00023136"/>
    </source>
</evidence>
<dbReference type="InterPro" id="IPR036412">
    <property type="entry name" value="HAD-like_sf"/>
</dbReference>
<dbReference type="SFLD" id="SFLDG00002">
    <property type="entry name" value="C1.7:_P-type_atpase_like"/>
    <property type="match status" value="1"/>
</dbReference>
<feature type="transmembrane region" description="Helical" evidence="8">
    <location>
        <begin position="774"/>
        <end position="796"/>
    </location>
</feature>
<evidence type="ECO:0000256" key="6">
    <source>
        <dbReference type="ARBA" id="ARBA00022989"/>
    </source>
</evidence>
<dbReference type="SFLD" id="SFLDS00003">
    <property type="entry name" value="Haloacid_Dehalogenase"/>
    <property type="match status" value="1"/>
</dbReference>
<dbReference type="Pfam" id="PF00122">
    <property type="entry name" value="E1-E2_ATPase"/>
    <property type="match status" value="1"/>
</dbReference>
<dbReference type="SUPFAM" id="SSF81660">
    <property type="entry name" value="Metal cation-transporting ATPase, ATP-binding domain N"/>
    <property type="match status" value="1"/>
</dbReference>
<feature type="domain" description="Cation-transporting P-type ATPase N-terminal" evidence="9">
    <location>
        <begin position="1"/>
        <end position="65"/>
    </location>
</feature>
<feature type="transmembrane region" description="Helical" evidence="8">
    <location>
        <begin position="50"/>
        <end position="79"/>
    </location>
</feature>
<dbReference type="SUPFAM" id="SSF81665">
    <property type="entry name" value="Calcium ATPase, transmembrane domain M"/>
    <property type="match status" value="1"/>
</dbReference>
<dbReference type="PRINTS" id="PR00120">
    <property type="entry name" value="HATPASE"/>
</dbReference>
<proteinExistence type="predicted"/>
<dbReference type="InterPro" id="IPR004014">
    <property type="entry name" value="ATPase_P-typ_cation-transptr_N"/>
</dbReference>
<dbReference type="PRINTS" id="PR00119">
    <property type="entry name" value="CATATPASE"/>
</dbReference>
<evidence type="ECO:0000256" key="3">
    <source>
        <dbReference type="ARBA" id="ARBA00022741"/>
    </source>
</evidence>
<protein>
    <submittedName>
        <fullName evidence="10">Ca2+-transporting ATPase</fullName>
    </submittedName>
</protein>
<comment type="caution">
    <text evidence="10">The sequence shown here is derived from an EMBL/GenBank/DDBJ whole genome shotgun (WGS) entry which is preliminary data.</text>
</comment>
<dbReference type="Gene3D" id="2.70.150.10">
    <property type="entry name" value="Calcium-transporting ATPase, cytoplasmic transduction domain A"/>
    <property type="match status" value="1"/>
</dbReference>
<dbReference type="InterPro" id="IPR018303">
    <property type="entry name" value="ATPase_P-typ_P_site"/>
</dbReference>
<dbReference type="InterPro" id="IPR006068">
    <property type="entry name" value="ATPase_P-typ_cation-transptr_C"/>
</dbReference>
<dbReference type="InterPro" id="IPR023214">
    <property type="entry name" value="HAD_sf"/>
</dbReference>
<dbReference type="InterPro" id="IPR059000">
    <property type="entry name" value="ATPase_P-type_domA"/>
</dbReference>
<comment type="subcellular location">
    <subcellularLocation>
        <location evidence="1">Membrane</location>
        <topology evidence="1">Multi-pass membrane protein</topology>
    </subcellularLocation>
</comment>
<dbReference type="AlphaFoldDB" id="A0A316B758"/>
<evidence type="ECO:0000256" key="8">
    <source>
        <dbReference type="SAM" id="Phobius"/>
    </source>
</evidence>
<keyword evidence="4" id="KW-0067">ATP-binding</keyword>
<dbReference type="Gene3D" id="3.40.1110.10">
    <property type="entry name" value="Calcium-transporting ATPase, cytoplasmic domain N"/>
    <property type="match status" value="2"/>
</dbReference>
<reference evidence="10 11" key="1">
    <citation type="submission" date="2018-03" db="EMBL/GenBank/DDBJ databases">
        <title>Genomic Encyclopedia of Archaeal and Bacterial Type Strains, Phase II (KMG-II): from individual species to whole genera.</title>
        <authorList>
            <person name="Goeker M."/>
        </authorList>
    </citation>
    <scope>NUCLEOTIDE SEQUENCE [LARGE SCALE GENOMIC DNA]</scope>
    <source>
        <strain evidence="10 11">DSM 100346</strain>
    </source>
</reference>
<feature type="transmembrane region" description="Helical" evidence="8">
    <location>
        <begin position="628"/>
        <end position="653"/>
    </location>
</feature>
<dbReference type="SFLD" id="SFLDF00027">
    <property type="entry name" value="p-type_atpase"/>
    <property type="match status" value="1"/>
</dbReference>
<dbReference type="PROSITE" id="PS00154">
    <property type="entry name" value="ATPASE_E1_E2"/>
    <property type="match status" value="1"/>
</dbReference>
<dbReference type="InterPro" id="IPR023299">
    <property type="entry name" value="ATPase_P-typ_cyto_dom_N"/>
</dbReference>
<dbReference type="Gene3D" id="1.20.1110.10">
    <property type="entry name" value="Calcium-transporting ATPase, transmembrane domain"/>
    <property type="match status" value="2"/>
</dbReference>
<keyword evidence="5" id="KW-1278">Translocase</keyword>
<accession>A0A316B758</accession>
<dbReference type="SMART" id="SM00831">
    <property type="entry name" value="Cation_ATPase_N"/>
    <property type="match status" value="1"/>
</dbReference>
<dbReference type="InterPro" id="IPR008250">
    <property type="entry name" value="ATPase_P-typ_transduc_dom_A_sf"/>
</dbReference>
<dbReference type="EMBL" id="QGDT01000004">
    <property type="protein sequence ID" value="PWJ58437.1"/>
    <property type="molecule type" value="Genomic_DNA"/>
</dbReference>
<evidence type="ECO:0000256" key="1">
    <source>
        <dbReference type="ARBA" id="ARBA00004141"/>
    </source>
</evidence>
<evidence type="ECO:0000259" key="9">
    <source>
        <dbReference type="SMART" id="SM00831"/>
    </source>
</evidence>
<dbReference type="NCBIfam" id="TIGR01494">
    <property type="entry name" value="ATPase_P-type"/>
    <property type="match status" value="2"/>
</dbReference>
<evidence type="ECO:0000256" key="2">
    <source>
        <dbReference type="ARBA" id="ARBA00022692"/>
    </source>
</evidence>
<keyword evidence="6 8" id="KW-1133">Transmembrane helix</keyword>
<dbReference type="RefSeq" id="WP_109674288.1">
    <property type="nucleotide sequence ID" value="NZ_QGDT01000004.1"/>
</dbReference>
<dbReference type="PANTHER" id="PTHR42861">
    <property type="entry name" value="CALCIUM-TRANSPORTING ATPASE"/>
    <property type="match status" value="1"/>
</dbReference>
<dbReference type="InterPro" id="IPR023298">
    <property type="entry name" value="ATPase_P-typ_TM_dom_sf"/>
</dbReference>
<evidence type="ECO:0000256" key="4">
    <source>
        <dbReference type="ARBA" id="ARBA00022840"/>
    </source>
</evidence>
<dbReference type="GO" id="GO:0016887">
    <property type="term" value="F:ATP hydrolysis activity"/>
    <property type="evidence" value="ECO:0007669"/>
    <property type="project" value="InterPro"/>
</dbReference>
<keyword evidence="2 8" id="KW-0812">Transmembrane</keyword>
<gene>
    <name evidence="10" type="ORF">CLV98_104297</name>
</gene>
<dbReference type="GO" id="GO:0016020">
    <property type="term" value="C:membrane"/>
    <property type="evidence" value="ECO:0007669"/>
    <property type="project" value="UniProtKB-SubCell"/>
</dbReference>
<dbReference type="SUPFAM" id="SSF81653">
    <property type="entry name" value="Calcium ATPase, transduction domain A"/>
    <property type="match status" value="1"/>
</dbReference>
<dbReference type="InterPro" id="IPR001757">
    <property type="entry name" value="P_typ_ATPase"/>
</dbReference>
<organism evidence="10 11">
    <name type="scientific">Dyadobacter jejuensis</name>
    <dbReference type="NCBI Taxonomy" id="1082580"/>
    <lineage>
        <taxon>Bacteria</taxon>
        <taxon>Pseudomonadati</taxon>
        <taxon>Bacteroidota</taxon>
        <taxon>Cytophagia</taxon>
        <taxon>Cytophagales</taxon>
        <taxon>Spirosomataceae</taxon>
        <taxon>Dyadobacter</taxon>
    </lineage>
</organism>
<dbReference type="Pfam" id="PF00690">
    <property type="entry name" value="Cation_ATPase_N"/>
    <property type="match status" value="1"/>
</dbReference>
<feature type="transmembrane region" description="Helical" evidence="8">
    <location>
        <begin position="698"/>
        <end position="722"/>
    </location>
</feature>
<dbReference type="SUPFAM" id="SSF56784">
    <property type="entry name" value="HAD-like"/>
    <property type="match status" value="1"/>
</dbReference>
<dbReference type="GO" id="GO:0005524">
    <property type="term" value="F:ATP binding"/>
    <property type="evidence" value="ECO:0007669"/>
    <property type="project" value="UniProtKB-KW"/>
</dbReference>
<feature type="transmembrane region" description="Helical" evidence="8">
    <location>
        <begin position="802"/>
        <end position="820"/>
    </location>
</feature>
<evidence type="ECO:0000313" key="10">
    <source>
        <dbReference type="EMBL" id="PWJ58437.1"/>
    </source>
</evidence>